<accession>A0A0L1JKI4</accession>
<evidence type="ECO:0008006" key="3">
    <source>
        <dbReference type="Google" id="ProtNLM"/>
    </source>
</evidence>
<name>A0A0L1JKI4_9RHOB</name>
<gene>
    <name evidence="1" type="ORF">ATO11_18365</name>
</gene>
<dbReference type="STRING" id="1317121.ATO11_18365"/>
<dbReference type="AlphaFoldDB" id="A0A0L1JKI4"/>
<dbReference type="RefSeq" id="WP_050532381.1">
    <property type="nucleotide sequence ID" value="NZ_AQQZ01000011.1"/>
</dbReference>
<evidence type="ECO:0000313" key="2">
    <source>
        <dbReference type="Proteomes" id="UP000036938"/>
    </source>
</evidence>
<dbReference type="InterPro" id="IPR027417">
    <property type="entry name" value="P-loop_NTPase"/>
</dbReference>
<evidence type="ECO:0000313" key="1">
    <source>
        <dbReference type="EMBL" id="KNG92227.1"/>
    </source>
</evidence>
<sequence>MQVLLHIGMGKTGTSSIQRALKASEPRLAEQKTHYLGMWFDMVAPRFHGIEGLRLFLEQDEDAKRAGCDKFIAHMTTLAASTGAEKFIFSNEDLFGRIDQLAPVIARLREEVDLRLIMYVRDIHSWLPSAFTQWGLRHKVREGKLAPYAEQAGSLINNYVALRPWFERYGDIMTVRHHQKSIDVVEDFAEVAGITLDPPEGRVLERAEDAEVLLRALFNNKFRGEVFPDRFNRTVLHPARDTVVSVEEAVDDYLDYTATDDIIAPYLDQFRELEKMLDVPFLSGADREQKRADPDALRARLLDYLLAIVLRQSINIQALQRQVRELEQGRDEAAE</sequence>
<comment type="caution">
    <text evidence="1">The sequence shown here is derived from an EMBL/GenBank/DDBJ whole genome shotgun (WGS) entry which is preliminary data.</text>
</comment>
<protein>
    <recommendedName>
        <fullName evidence="3">Sulfotransferase family protein</fullName>
    </recommendedName>
</protein>
<reference evidence="1 2" key="1">
    <citation type="journal article" date="2015" name="Int. J. Syst. Evol. Microbiol.">
        <title>Aestuariivita atlantica sp. nov., isolated from deep sea sediment of the Atlantic Ocean.</title>
        <authorList>
            <person name="Li G."/>
            <person name="Lai Q."/>
            <person name="Du Y."/>
            <person name="Liu X."/>
            <person name="Sun F."/>
            <person name="Shao Z."/>
        </authorList>
    </citation>
    <scope>NUCLEOTIDE SEQUENCE [LARGE SCALE GENOMIC DNA]</scope>
    <source>
        <strain evidence="1 2">22II-S11-z3</strain>
    </source>
</reference>
<dbReference type="Proteomes" id="UP000036938">
    <property type="component" value="Unassembled WGS sequence"/>
</dbReference>
<organism evidence="1 2">
    <name type="scientific">Pseudaestuariivita atlantica</name>
    <dbReference type="NCBI Taxonomy" id="1317121"/>
    <lineage>
        <taxon>Bacteria</taxon>
        <taxon>Pseudomonadati</taxon>
        <taxon>Pseudomonadota</taxon>
        <taxon>Alphaproteobacteria</taxon>
        <taxon>Rhodobacterales</taxon>
        <taxon>Paracoccaceae</taxon>
        <taxon>Pseudaestuariivita</taxon>
    </lineage>
</organism>
<keyword evidence="2" id="KW-1185">Reference proteome</keyword>
<dbReference type="OrthoDB" id="547419at2"/>
<dbReference type="PATRIC" id="fig|1317121.7.peg.768"/>
<dbReference type="EMBL" id="AQQZ01000011">
    <property type="protein sequence ID" value="KNG92227.1"/>
    <property type="molecule type" value="Genomic_DNA"/>
</dbReference>
<dbReference type="Gene3D" id="3.40.50.300">
    <property type="entry name" value="P-loop containing nucleotide triphosphate hydrolases"/>
    <property type="match status" value="1"/>
</dbReference>
<dbReference type="SUPFAM" id="SSF52540">
    <property type="entry name" value="P-loop containing nucleoside triphosphate hydrolases"/>
    <property type="match status" value="1"/>
</dbReference>
<proteinExistence type="predicted"/>